<sequence length="352" mass="38910">MLTRTLGERGPRVSALGIGCWALGGPAENLGLPTGWGEIDDGEAFDGLCCAYEKGVTLYDVADVYGHGRAESTLGRLVRQVPRDSMTLTSKVGYAGDPEHPYTPEHMRRQLERSLTHLGTEHIDLYFFHHNNFGPQDSDLDSAIATMEQFRAEGLIRAVGMRGPHRYALDRITGKPATDKYERFYRLFSRIGPQVIAVRDNLLTPSRAPIFALAAEHGCGVLTYKPLAQGLLTGNYTPRRPRRFGDGDHRARKRWFTDPAITIIDSALDTVRQHIGDDDPEELIRIALWSCLDHGDHTAVLAGFTTPEQVTANVACLDHPPAPEVVEIARAAMRKAQVELDAAFEVFTDQAP</sequence>
<dbReference type="KEGG" id="nyu:D7D52_16965"/>
<keyword evidence="3" id="KW-1185">Reference proteome</keyword>
<name>A0A386ZC95_9NOCA</name>
<dbReference type="PANTHER" id="PTHR43312">
    <property type="entry name" value="D-THREO-ALDOSE 1-DEHYDROGENASE"/>
    <property type="match status" value="1"/>
</dbReference>
<dbReference type="SUPFAM" id="SSF51430">
    <property type="entry name" value="NAD(P)-linked oxidoreductase"/>
    <property type="match status" value="1"/>
</dbReference>
<dbReference type="Gene3D" id="3.20.20.100">
    <property type="entry name" value="NADP-dependent oxidoreductase domain"/>
    <property type="match status" value="1"/>
</dbReference>
<organism evidence="2 3">
    <name type="scientific">Nocardia yunnanensis</name>
    <dbReference type="NCBI Taxonomy" id="2382165"/>
    <lineage>
        <taxon>Bacteria</taxon>
        <taxon>Bacillati</taxon>
        <taxon>Actinomycetota</taxon>
        <taxon>Actinomycetes</taxon>
        <taxon>Mycobacteriales</taxon>
        <taxon>Nocardiaceae</taxon>
        <taxon>Nocardia</taxon>
    </lineage>
</organism>
<reference evidence="2 3" key="1">
    <citation type="submission" date="2018-09" db="EMBL/GenBank/DDBJ databases">
        <title>Nocardia yunnanensis sp. nov., an actinomycete isolated from a soil sample.</title>
        <authorList>
            <person name="Zhang J."/>
        </authorList>
    </citation>
    <scope>NUCLEOTIDE SEQUENCE [LARGE SCALE GENOMIC DNA]</scope>
    <source>
        <strain evidence="2 3">CFHS0054</strain>
    </source>
</reference>
<dbReference type="InterPro" id="IPR023210">
    <property type="entry name" value="NADP_OxRdtase_dom"/>
</dbReference>
<gene>
    <name evidence="2" type="ORF">D7D52_16965</name>
</gene>
<evidence type="ECO:0000259" key="1">
    <source>
        <dbReference type="Pfam" id="PF00248"/>
    </source>
</evidence>
<evidence type="ECO:0000313" key="3">
    <source>
        <dbReference type="Proteomes" id="UP000267164"/>
    </source>
</evidence>
<dbReference type="Pfam" id="PF00248">
    <property type="entry name" value="Aldo_ket_red"/>
    <property type="match status" value="1"/>
</dbReference>
<dbReference type="RefSeq" id="WP_120737631.1">
    <property type="nucleotide sequence ID" value="NZ_CP032568.1"/>
</dbReference>
<dbReference type="PANTHER" id="PTHR43312:SF1">
    <property type="entry name" value="NADP-DEPENDENT OXIDOREDUCTASE DOMAIN-CONTAINING PROTEIN"/>
    <property type="match status" value="1"/>
</dbReference>
<dbReference type="InterPro" id="IPR036812">
    <property type="entry name" value="NAD(P)_OxRdtase_dom_sf"/>
</dbReference>
<accession>A0A386ZC95</accession>
<protein>
    <submittedName>
        <fullName evidence="2">Aldo/keto reductase</fullName>
    </submittedName>
</protein>
<proteinExistence type="predicted"/>
<dbReference type="OrthoDB" id="9768793at2"/>
<dbReference type="InterPro" id="IPR053135">
    <property type="entry name" value="AKR2_Oxidoreductase"/>
</dbReference>
<dbReference type="AlphaFoldDB" id="A0A386ZC95"/>
<dbReference type="EMBL" id="CP032568">
    <property type="protein sequence ID" value="AYF75281.1"/>
    <property type="molecule type" value="Genomic_DNA"/>
</dbReference>
<feature type="domain" description="NADP-dependent oxidoreductase" evidence="1">
    <location>
        <begin position="16"/>
        <end position="326"/>
    </location>
</feature>
<evidence type="ECO:0000313" key="2">
    <source>
        <dbReference type="EMBL" id="AYF75281.1"/>
    </source>
</evidence>
<dbReference type="Proteomes" id="UP000267164">
    <property type="component" value="Chromosome"/>
</dbReference>